<name>A0A378KDT0_9GAMM</name>
<gene>
    <name evidence="1" type="ORF">NCTC13316_03251</name>
</gene>
<sequence>MIDWCSKELYEIGDSVFARLSADATWRDELNALKEMNLKLFDEGHRVASYNHEHTSENDIVTTNRIIWLQFFNSKQSVSEEKVNGQLSLDAWFEETEKRYTS</sequence>
<evidence type="ECO:0000313" key="2">
    <source>
        <dbReference type="Proteomes" id="UP000254794"/>
    </source>
</evidence>
<protein>
    <submittedName>
        <fullName evidence="1">Uncharacterized protein</fullName>
    </submittedName>
</protein>
<organism evidence="1 2">
    <name type="scientific">Legionella busanensis</name>
    <dbReference type="NCBI Taxonomy" id="190655"/>
    <lineage>
        <taxon>Bacteria</taxon>
        <taxon>Pseudomonadati</taxon>
        <taxon>Pseudomonadota</taxon>
        <taxon>Gammaproteobacteria</taxon>
        <taxon>Legionellales</taxon>
        <taxon>Legionellaceae</taxon>
        <taxon>Legionella</taxon>
    </lineage>
</organism>
<dbReference type="EMBL" id="UGOD01000003">
    <property type="protein sequence ID" value="STX81382.1"/>
    <property type="molecule type" value="Genomic_DNA"/>
</dbReference>
<reference evidence="1 2" key="1">
    <citation type="submission" date="2018-06" db="EMBL/GenBank/DDBJ databases">
        <authorList>
            <consortium name="Pathogen Informatics"/>
            <person name="Doyle S."/>
        </authorList>
    </citation>
    <scope>NUCLEOTIDE SEQUENCE [LARGE SCALE GENOMIC DNA]</scope>
    <source>
        <strain evidence="1 2">NCTC13316</strain>
    </source>
</reference>
<evidence type="ECO:0000313" key="1">
    <source>
        <dbReference type="EMBL" id="STX81382.1"/>
    </source>
</evidence>
<dbReference type="AlphaFoldDB" id="A0A378KDT0"/>
<accession>A0A378KDT0</accession>
<keyword evidence="2" id="KW-1185">Reference proteome</keyword>
<proteinExistence type="predicted"/>
<dbReference type="Proteomes" id="UP000254794">
    <property type="component" value="Unassembled WGS sequence"/>
</dbReference>